<dbReference type="EMBL" id="JAUHPW010000001">
    <property type="protein sequence ID" value="MDN4474581.1"/>
    <property type="molecule type" value="Genomic_DNA"/>
</dbReference>
<dbReference type="InterPro" id="IPR036388">
    <property type="entry name" value="WH-like_DNA-bd_sf"/>
</dbReference>
<proteinExistence type="predicted"/>
<dbReference type="SUPFAM" id="SSF48452">
    <property type="entry name" value="TPR-like"/>
    <property type="match status" value="1"/>
</dbReference>
<name>A0ABT8G615_9MICO</name>
<dbReference type="SUPFAM" id="SSF52540">
    <property type="entry name" value="P-loop containing nucleoside triphosphate hydrolases"/>
    <property type="match status" value="1"/>
</dbReference>
<dbReference type="PROSITE" id="PS50043">
    <property type="entry name" value="HTH_LUXR_2"/>
    <property type="match status" value="1"/>
</dbReference>
<dbReference type="InterPro" id="IPR000792">
    <property type="entry name" value="Tscrpt_reg_LuxR_C"/>
</dbReference>
<dbReference type="Pfam" id="PF13191">
    <property type="entry name" value="AAA_16"/>
    <property type="match status" value="1"/>
</dbReference>
<dbReference type="PANTHER" id="PTHR16305:SF35">
    <property type="entry name" value="TRANSCRIPTIONAL ACTIVATOR DOMAIN"/>
    <property type="match status" value="1"/>
</dbReference>
<accession>A0ABT8G615</accession>
<keyword evidence="2" id="KW-0067">ATP-binding</keyword>
<dbReference type="InterPro" id="IPR011990">
    <property type="entry name" value="TPR-like_helical_dom_sf"/>
</dbReference>
<keyword evidence="1" id="KW-0547">Nucleotide-binding</keyword>
<evidence type="ECO:0000313" key="5">
    <source>
        <dbReference type="Proteomes" id="UP001172728"/>
    </source>
</evidence>
<dbReference type="Proteomes" id="UP001172728">
    <property type="component" value="Unassembled WGS sequence"/>
</dbReference>
<dbReference type="SUPFAM" id="SSF46894">
    <property type="entry name" value="C-terminal effector domain of the bipartite response regulators"/>
    <property type="match status" value="1"/>
</dbReference>
<dbReference type="InterPro" id="IPR041664">
    <property type="entry name" value="AAA_16"/>
</dbReference>
<gene>
    <name evidence="4" type="ORF">QQX09_01805</name>
</gene>
<dbReference type="Gene3D" id="1.10.10.10">
    <property type="entry name" value="Winged helix-like DNA-binding domain superfamily/Winged helix DNA-binding domain"/>
    <property type="match status" value="1"/>
</dbReference>
<dbReference type="PANTHER" id="PTHR16305">
    <property type="entry name" value="TESTICULAR SOLUBLE ADENYLYL CYCLASE"/>
    <property type="match status" value="1"/>
</dbReference>
<dbReference type="CDD" id="cd06170">
    <property type="entry name" value="LuxR_C_like"/>
    <property type="match status" value="1"/>
</dbReference>
<organism evidence="4 5">
    <name type="scientific">Demequina litoralis</name>
    <dbReference type="NCBI Taxonomy" id="3051660"/>
    <lineage>
        <taxon>Bacteria</taxon>
        <taxon>Bacillati</taxon>
        <taxon>Actinomycetota</taxon>
        <taxon>Actinomycetes</taxon>
        <taxon>Micrococcales</taxon>
        <taxon>Demequinaceae</taxon>
        <taxon>Demequina</taxon>
    </lineage>
</organism>
<protein>
    <submittedName>
        <fullName evidence="4">AAA family ATPase</fullName>
    </submittedName>
</protein>
<dbReference type="Pfam" id="PF00196">
    <property type="entry name" value="GerE"/>
    <property type="match status" value="1"/>
</dbReference>
<evidence type="ECO:0000256" key="2">
    <source>
        <dbReference type="ARBA" id="ARBA00022840"/>
    </source>
</evidence>
<dbReference type="Gene3D" id="3.40.50.300">
    <property type="entry name" value="P-loop containing nucleotide triphosphate hydrolases"/>
    <property type="match status" value="1"/>
</dbReference>
<dbReference type="Gene3D" id="1.25.40.10">
    <property type="entry name" value="Tetratricopeptide repeat domain"/>
    <property type="match status" value="1"/>
</dbReference>
<comment type="caution">
    <text evidence="4">The sequence shown here is derived from an EMBL/GenBank/DDBJ whole genome shotgun (WGS) entry which is preliminary data.</text>
</comment>
<dbReference type="PRINTS" id="PR00038">
    <property type="entry name" value="HTHLUXR"/>
</dbReference>
<evidence type="ECO:0000313" key="4">
    <source>
        <dbReference type="EMBL" id="MDN4474581.1"/>
    </source>
</evidence>
<dbReference type="InterPro" id="IPR027417">
    <property type="entry name" value="P-loop_NTPase"/>
</dbReference>
<feature type="domain" description="HTH luxR-type" evidence="3">
    <location>
        <begin position="900"/>
        <end position="965"/>
    </location>
</feature>
<keyword evidence="5" id="KW-1185">Reference proteome</keyword>
<sequence>MSVLPMAATMVGREADLDALVEALRSGARGEPRAVLVRGEAGIGKTRLLRELAERASSWGDDAPVTALAHCVDLGPVGAPLAPIRRLLRAVRSEVGAEAFAEATAGDPVMRALGTLVPGIATDAGPFEGAPDMLADAVERLIERLSERRHVVLAVEDIHWADEATLGLLRTLATTVHASRLTLVMTFRTDDVDRGATLRDTLAELQRSRAVTTLEMTRLSREAVTAHAGQILERPPTEAEIDTLMRRSEGVPFFVEELLGIAEGELPSTLREVVLARVDRLDAVGSEVVRAAAVGGARVDHDLLAHAWSADPDTLTAGLRAAVSGNVLTVDGDAYVFRHALIREAVYDALMPAERHAIHRRYASALQARVDAGHASAAAPAAVHWLAAGDEGAAFDATVVARSHARTNLTVDAAAGLGERLIALWPRVERPADRAGTDEFALRRAVAAEYRTSHHLRRCLAVLEDALAAAPEGDADVRVPLLLMRVDAERETELRASAGRRLDEIEALLAGREDSASAAWRARALAWRAGLPGTPEAHELLDRAVALATDAGDDPALADVLITRARLGWTSGSLAASSADLDRVLELCPEPDDTRLGAVNNLVCNLLQDGRFEEAIDLGLTTVRQTYEAGRERAGAHILSNTAEGLIAVGRLDEGIDAARRSVRLTRGDSIQVVLNAIQIEALALVWADRRDDYEALMAREAESEAHAALVLQWVAVWHMLLADAAVAAAHDAPAAERARILADALPLLDALDGDEALQSPGDLDVLLVSGAALVEAALRSGVPEAEARVPRLRELTALAAREASYRTVEAMVAAYLAPAHESVALWRTALHVCDAGTAPRRYAHVARYRLGEALLDAGARTDAIAELRTVVERAPADGVMLVERWARELLARIGDGEHTARPAAGLTAREAQVLGLVAEGLTNGQIGERLFISRKTASVHVSAILAKLGATNRAEAAALAATLLAATPLEAPRRPAGN</sequence>
<evidence type="ECO:0000259" key="3">
    <source>
        <dbReference type="PROSITE" id="PS50043"/>
    </source>
</evidence>
<dbReference type="InterPro" id="IPR016032">
    <property type="entry name" value="Sig_transdc_resp-reg_C-effctor"/>
</dbReference>
<reference evidence="4" key="1">
    <citation type="submission" date="2023-06" db="EMBL/GenBank/DDBJ databases">
        <title>Sysu t00192.</title>
        <authorList>
            <person name="Gao L."/>
            <person name="Fang B.-Z."/>
            <person name="Li W.-J."/>
        </authorList>
    </citation>
    <scope>NUCLEOTIDE SEQUENCE</scope>
    <source>
        <strain evidence="4">SYSU T00192</strain>
    </source>
</reference>
<dbReference type="RefSeq" id="WP_301130984.1">
    <property type="nucleotide sequence ID" value="NZ_JAUHPW010000001.1"/>
</dbReference>
<dbReference type="SMART" id="SM00421">
    <property type="entry name" value="HTH_LUXR"/>
    <property type="match status" value="1"/>
</dbReference>
<evidence type="ECO:0000256" key="1">
    <source>
        <dbReference type="ARBA" id="ARBA00022741"/>
    </source>
</evidence>